<feature type="non-terminal residue" evidence="2">
    <location>
        <position position="198"/>
    </location>
</feature>
<evidence type="ECO:0000256" key="1">
    <source>
        <dbReference type="SAM" id="MobiDB-lite"/>
    </source>
</evidence>
<dbReference type="EMBL" id="JAUEPU010000014">
    <property type="protein sequence ID" value="KAK0496778.1"/>
    <property type="molecule type" value="Genomic_DNA"/>
</dbReference>
<evidence type="ECO:0000313" key="2">
    <source>
        <dbReference type="EMBL" id="KAK0496778.1"/>
    </source>
</evidence>
<comment type="caution">
    <text evidence="2">The sequence shown here is derived from an EMBL/GenBank/DDBJ whole genome shotgun (WGS) entry which is preliminary data.</text>
</comment>
<feature type="region of interest" description="Disordered" evidence="1">
    <location>
        <begin position="78"/>
        <end position="122"/>
    </location>
</feature>
<dbReference type="AlphaFoldDB" id="A0AA39Q8A8"/>
<keyword evidence="3" id="KW-1185">Reference proteome</keyword>
<evidence type="ECO:0000313" key="3">
    <source>
        <dbReference type="Proteomes" id="UP001175228"/>
    </source>
</evidence>
<dbReference type="Proteomes" id="UP001175228">
    <property type="component" value="Unassembled WGS sequence"/>
</dbReference>
<reference evidence="2" key="1">
    <citation type="submission" date="2023-06" db="EMBL/GenBank/DDBJ databases">
        <authorList>
            <consortium name="Lawrence Berkeley National Laboratory"/>
            <person name="Ahrendt S."/>
            <person name="Sahu N."/>
            <person name="Indic B."/>
            <person name="Wong-Bajracharya J."/>
            <person name="Merenyi Z."/>
            <person name="Ke H.-M."/>
            <person name="Monk M."/>
            <person name="Kocsube S."/>
            <person name="Drula E."/>
            <person name="Lipzen A."/>
            <person name="Balint B."/>
            <person name="Henrissat B."/>
            <person name="Andreopoulos B."/>
            <person name="Martin F.M."/>
            <person name="Harder C.B."/>
            <person name="Rigling D."/>
            <person name="Ford K.L."/>
            <person name="Foster G.D."/>
            <person name="Pangilinan J."/>
            <person name="Papanicolaou A."/>
            <person name="Barry K."/>
            <person name="LaButti K."/>
            <person name="Viragh M."/>
            <person name="Koriabine M."/>
            <person name="Yan M."/>
            <person name="Riley R."/>
            <person name="Champramary S."/>
            <person name="Plett K.L."/>
            <person name="Tsai I.J."/>
            <person name="Slot J."/>
            <person name="Sipos G."/>
            <person name="Plett J."/>
            <person name="Nagy L.G."/>
            <person name="Grigoriev I.V."/>
        </authorList>
    </citation>
    <scope>NUCLEOTIDE SEQUENCE</scope>
    <source>
        <strain evidence="2">HWK02</strain>
    </source>
</reference>
<name>A0AA39Q8A8_9AGAR</name>
<feature type="compositionally biased region" description="Basic and acidic residues" evidence="1">
    <location>
        <begin position="103"/>
        <end position="122"/>
    </location>
</feature>
<feature type="compositionally biased region" description="Basic and acidic residues" evidence="1">
    <location>
        <begin position="164"/>
        <end position="176"/>
    </location>
</feature>
<accession>A0AA39Q8A8</accession>
<protein>
    <submittedName>
        <fullName evidence="2">Uncharacterized protein</fullName>
    </submittedName>
</protein>
<feature type="non-terminal residue" evidence="2">
    <location>
        <position position="1"/>
    </location>
</feature>
<gene>
    <name evidence="2" type="ORF">EDD18DRAFT_1014207</name>
</gene>
<sequence length="198" mass="23044">KPPPMYPTQTVSPAKRQYTELLATEPQTEHEKALQKALQASQEIIIAQKAQLRGMQAMTVIQNSYVHQTHACLQEYEERKKRPKKRGRLNGDGKPKLFTSDEFTEHAQAHEKEANDKEEAKAVRGNAMKKYKAAMDEWKKGEEDRMAINERKKEKYQHRVAAWEAERSQAKTEGRKMGWKKPRLADFELEKQRTKPTL</sequence>
<proteinExistence type="predicted"/>
<organism evidence="2 3">
    <name type="scientific">Armillaria luteobubalina</name>
    <dbReference type="NCBI Taxonomy" id="153913"/>
    <lineage>
        <taxon>Eukaryota</taxon>
        <taxon>Fungi</taxon>
        <taxon>Dikarya</taxon>
        <taxon>Basidiomycota</taxon>
        <taxon>Agaricomycotina</taxon>
        <taxon>Agaricomycetes</taxon>
        <taxon>Agaricomycetidae</taxon>
        <taxon>Agaricales</taxon>
        <taxon>Marasmiineae</taxon>
        <taxon>Physalacriaceae</taxon>
        <taxon>Armillaria</taxon>
    </lineage>
</organism>
<feature type="compositionally biased region" description="Basic and acidic residues" evidence="1">
    <location>
        <begin position="183"/>
        <end position="198"/>
    </location>
</feature>
<feature type="region of interest" description="Disordered" evidence="1">
    <location>
        <begin position="153"/>
        <end position="198"/>
    </location>
</feature>